<keyword evidence="2" id="KW-0677">Repeat</keyword>
<dbReference type="PANTHER" id="PTHR12655:SF0">
    <property type="entry name" value="ACYL-COENZYME A THIOESTERASE 9, MITOCHONDRIAL"/>
    <property type="match status" value="1"/>
</dbReference>
<gene>
    <name evidence="6" type="primary">ACOT9</name>
    <name evidence="6" type="ORF">HDU87_001270</name>
</gene>
<dbReference type="Proteomes" id="UP001212152">
    <property type="component" value="Unassembled WGS sequence"/>
</dbReference>
<sequence>MLLIPSAVRARPRLLFAAAPPRFFHARPPPRRAENDAAAAAQAADDAEIRRRVQVLPFVKGRTAATNRMWINRFLATKQQQAIENTNTCVPTEPRPVLHKHMKDSYIEEYLLFRSEPDVREEYLSAFSQIRIGKILEDLDALCGSIAYLHCDDGRADTAPLKIVTASLDRIDLLQPIPGDKDIRISGHVTWVGSSSMAVSCWVETVQDETAVAVSTGPSGEPSTIALGKTAAEKRVPGKPILAAKFTMVARDPVTGRAAKINQLKLDTEDDRRLFRIGAAHRAQVIADKQFDLSSTPPTFEEMSLVHSLYSEYIQYIDPSFNKEKPSSVVWMKDTIQQTLVLCHPQSRNIHGNIFGGFLLRLAFELAHATSLLFAGTPVHFVALDDISFRKPVHVSDILALTAQVTYSAPPSRGFQVKVRANVLNAIEGTQNTTNEFHFTFEAEKDVARIMPRSYDESMRYIEGKRKKERWLHVAEHNKAIFKNLRADAPPAGTGRM</sequence>
<dbReference type="SUPFAM" id="SSF54637">
    <property type="entry name" value="Thioesterase/thiol ester dehydrase-isomerase"/>
    <property type="match status" value="2"/>
</dbReference>
<evidence type="ECO:0000313" key="6">
    <source>
        <dbReference type="EMBL" id="KAJ3168069.1"/>
    </source>
</evidence>
<evidence type="ECO:0000256" key="1">
    <source>
        <dbReference type="ARBA" id="ARBA00010458"/>
    </source>
</evidence>
<dbReference type="PANTHER" id="PTHR12655">
    <property type="entry name" value="ACYL-COA THIOESTERASE"/>
    <property type="match status" value="1"/>
</dbReference>
<feature type="domain" description="HotDog ACOT-type" evidence="5">
    <location>
        <begin position="109"/>
        <end position="254"/>
    </location>
</feature>
<name>A0AAD5XI73_9FUNG</name>
<dbReference type="GO" id="GO:0005739">
    <property type="term" value="C:mitochondrion"/>
    <property type="evidence" value="ECO:0007669"/>
    <property type="project" value="TreeGrafter"/>
</dbReference>
<accession>A0AAD5XI73</accession>
<organism evidence="6 7">
    <name type="scientific">Geranomyces variabilis</name>
    <dbReference type="NCBI Taxonomy" id="109894"/>
    <lineage>
        <taxon>Eukaryota</taxon>
        <taxon>Fungi</taxon>
        <taxon>Fungi incertae sedis</taxon>
        <taxon>Chytridiomycota</taxon>
        <taxon>Chytridiomycota incertae sedis</taxon>
        <taxon>Chytridiomycetes</taxon>
        <taxon>Spizellomycetales</taxon>
        <taxon>Powellomycetaceae</taxon>
        <taxon>Geranomyces</taxon>
    </lineage>
</organism>
<comment type="caution">
    <text evidence="6">The sequence shown here is derived from an EMBL/GenBank/DDBJ whole genome shotgun (WGS) entry which is preliminary data.</text>
</comment>
<reference evidence="6" key="1">
    <citation type="submission" date="2020-05" db="EMBL/GenBank/DDBJ databases">
        <title>Phylogenomic resolution of chytrid fungi.</title>
        <authorList>
            <person name="Stajich J.E."/>
            <person name="Amses K."/>
            <person name="Simmons R."/>
            <person name="Seto K."/>
            <person name="Myers J."/>
            <person name="Bonds A."/>
            <person name="Quandt C.A."/>
            <person name="Barry K."/>
            <person name="Liu P."/>
            <person name="Grigoriev I."/>
            <person name="Longcore J.E."/>
            <person name="James T.Y."/>
        </authorList>
    </citation>
    <scope>NUCLEOTIDE SEQUENCE</scope>
    <source>
        <strain evidence="6">JEL0379</strain>
    </source>
</reference>
<keyword evidence="3" id="KW-0378">Hydrolase</keyword>
<evidence type="ECO:0000256" key="2">
    <source>
        <dbReference type="ARBA" id="ARBA00022737"/>
    </source>
</evidence>
<dbReference type="PROSITE" id="PS51770">
    <property type="entry name" value="HOTDOG_ACOT"/>
    <property type="match status" value="2"/>
</dbReference>
<dbReference type="Gene3D" id="3.10.129.10">
    <property type="entry name" value="Hotdog Thioesterase"/>
    <property type="match status" value="2"/>
</dbReference>
<evidence type="ECO:0000256" key="3">
    <source>
        <dbReference type="ARBA" id="ARBA00022801"/>
    </source>
</evidence>
<dbReference type="EMBL" id="JADGJQ010000128">
    <property type="protein sequence ID" value="KAJ3168069.1"/>
    <property type="molecule type" value="Genomic_DNA"/>
</dbReference>
<evidence type="ECO:0000313" key="7">
    <source>
        <dbReference type="Proteomes" id="UP001212152"/>
    </source>
</evidence>
<comment type="similarity">
    <text evidence="1">Belongs to the acyl coenzyme A hydrolase family.</text>
</comment>
<evidence type="ECO:0000259" key="5">
    <source>
        <dbReference type="PROSITE" id="PS51770"/>
    </source>
</evidence>
<evidence type="ECO:0000256" key="4">
    <source>
        <dbReference type="ARBA" id="ARBA00022946"/>
    </source>
</evidence>
<dbReference type="AlphaFoldDB" id="A0AAD5XI73"/>
<dbReference type="InterPro" id="IPR029069">
    <property type="entry name" value="HotDog_dom_sf"/>
</dbReference>
<dbReference type="InterPro" id="IPR006683">
    <property type="entry name" value="Thioestr_dom"/>
</dbReference>
<keyword evidence="4" id="KW-0809">Transit peptide</keyword>
<feature type="domain" description="HotDog ACOT-type" evidence="5">
    <location>
        <begin position="333"/>
        <end position="447"/>
    </location>
</feature>
<dbReference type="Pfam" id="PF03061">
    <property type="entry name" value="4HBT"/>
    <property type="match status" value="1"/>
</dbReference>
<keyword evidence="7" id="KW-1185">Reference proteome</keyword>
<protein>
    <submittedName>
        <fullName evidence="6">Acyl-coenzyme A thioesterase 9, mitochondrial</fullName>
    </submittedName>
</protein>
<dbReference type="GO" id="GO:0006637">
    <property type="term" value="P:acyl-CoA metabolic process"/>
    <property type="evidence" value="ECO:0007669"/>
    <property type="project" value="TreeGrafter"/>
</dbReference>
<dbReference type="GO" id="GO:0047617">
    <property type="term" value="F:fatty acyl-CoA hydrolase activity"/>
    <property type="evidence" value="ECO:0007669"/>
    <property type="project" value="TreeGrafter"/>
</dbReference>
<dbReference type="InterPro" id="IPR033120">
    <property type="entry name" value="HOTDOG_ACOT"/>
</dbReference>
<proteinExistence type="inferred from homology"/>
<dbReference type="CDD" id="cd03442">
    <property type="entry name" value="BFIT_BACH"/>
    <property type="match status" value="2"/>
</dbReference>